<dbReference type="AlphaFoldDB" id="A0A931DYN1"/>
<evidence type="ECO:0000313" key="3">
    <source>
        <dbReference type="Proteomes" id="UP000658613"/>
    </source>
</evidence>
<dbReference type="RefSeq" id="WP_290178503.1">
    <property type="nucleotide sequence ID" value="NZ_CP046980.1"/>
</dbReference>
<keyword evidence="1" id="KW-1133">Transmembrane helix</keyword>
<keyword evidence="1" id="KW-0812">Transmembrane</keyword>
<dbReference type="Proteomes" id="UP000658613">
    <property type="component" value="Unassembled WGS sequence"/>
</dbReference>
<sequence>MSTAARAATILRNDRGYATILAAGIISAVVSVALVVVAAASHTVNSHRAQVAAELAAVSTATAVFALSGLPGSGEPCSVGRRTAEHNRADVTSCVLDGADATVAVKVGRATAVARAGPL</sequence>
<dbReference type="EMBL" id="JADOUE010000001">
    <property type="protein sequence ID" value="MBG6122525.1"/>
    <property type="molecule type" value="Genomic_DNA"/>
</dbReference>
<comment type="caution">
    <text evidence="2">The sequence shown here is derived from an EMBL/GenBank/DDBJ whole genome shotgun (WGS) entry which is preliminary data.</text>
</comment>
<proteinExistence type="predicted"/>
<protein>
    <submittedName>
        <fullName evidence="2">Secretion/DNA translocation related TadE-like protein</fullName>
    </submittedName>
</protein>
<name>A0A931DYN1_9CORY</name>
<keyword evidence="1" id="KW-0472">Membrane</keyword>
<keyword evidence="3" id="KW-1185">Reference proteome</keyword>
<dbReference type="InterPro" id="IPR021202">
    <property type="entry name" value="Rv3654c-like"/>
</dbReference>
<gene>
    <name evidence="2" type="ORF">IW254_001494</name>
</gene>
<organism evidence="2 3">
    <name type="scientific">Corynebacterium aquatimens</name>
    <dbReference type="NCBI Taxonomy" id="1190508"/>
    <lineage>
        <taxon>Bacteria</taxon>
        <taxon>Bacillati</taxon>
        <taxon>Actinomycetota</taxon>
        <taxon>Actinomycetes</taxon>
        <taxon>Mycobacteriales</taxon>
        <taxon>Corynebacteriaceae</taxon>
        <taxon>Corynebacterium</taxon>
    </lineage>
</organism>
<evidence type="ECO:0000313" key="2">
    <source>
        <dbReference type="EMBL" id="MBG6122525.1"/>
    </source>
</evidence>
<accession>A0A931DYN1</accession>
<dbReference type="NCBIfam" id="TIGR03816">
    <property type="entry name" value="tadE_like_DECH"/>
    <property type="match status" value="1"/>
</dbReference>
<reference evidence="2" key="1">
    <citation type="submission" date="2020-11" db="EMBL/GenBank/DDBJ databases">
        <title>Sequencing the genomes of 1000 actinobacteria strains.</title>
        <authorList>
            <person name="Klenk H.-P."/>
        </authorList>
    </citation>
    <scope>NUCLEOTIDE SEQUENCE</scope>
    <source>
        <strain evidence="2">DSM 45632</strain>
    </source>
</reference>
<feature type="transmembrane region" description="Helical" evidence="1">
    <location>
        <begin position="20"/>
        <end position="40"/>
    </location>
</feature>
<evidence type="ECO:0000256" key="1">
    <source>
        <dbReference type="SAM" id="Phobius"/>
    </source>
</evidence>